<evidence type="ECO:0000313" key="5">
    <source>
        <dbReference type="Proteomes" id="UP000058114"/>
    </source>
</evidence>
<accession>A0A0S2SHR4</accession>
<evidence type="ECO:0000256" key="1">
    <source>
        <dbReference type="ARBA" id="ARBA00023125"/>
    </source>
</evidence>
<evidence type="ECO:0000259" key="3">
    <source>
        <dbReference type="PROSITE" id="PS50977"/>
    </source>
</evidence>
<dbReference type="Gene3D" id="1.10.357.10">
    <property type="entry name" value="Tetracycline Repressor, domain 2"/>
    <property type="match status" value="1"/>
</dbReference>
<dbReference type="SUPFAM" id="SSF46689">
    <property type="entry name" value="Homeodomain-like"/>
    <property type="match status" value="1"/>
</dbReference>
<evidence type="ECO:0000256" key="2">
    <source>
        <dbReference type="PROSITE-ProRule" id="PRU00335"/>
    </source>
</evidence>
<dbReference type="Proteomes" id="UP000058114">
    <property type="component" value="Chromosome"/>
</dbReference>
<dbReference type="PANTHER" id="PTHR30055:SF223">
    <property type="entry name" value="HTH-TYPE TRANSCRIPTIONAL REGULATOR UIDR"/>
    <property type="match status" value="1"/>
</dbReference>
<dbReference type="GO" id="GO:0003700">
    <property type="term" value="F:DNA-binding transcription factor activity"/>
    <property type="evidence" value="ECO:0007669"/>
    <property type="project" value="TreeGrafter"/>
</dbReference>
<keyword evidence="1 2" id="KW-0238">DNA-binding</keyword>
<feature type="DNA-binding region" description="H-T-H motif" evidence="2">
    <location>
        <begin position="38"/>
        <end position="57"/>
    </location>
</feature>
<proteinExistence type="predicted"/>
<dbReference type="PRINTS" id="PR00455">
    <property type="entry name" value="HTHTETR"/>
</dbReference>
<dbReference type="InterPro" id="IPR050109">
    <property type="entry name" value="HTH-type_TetR-like_transc_reg"/>
</dbReference>
<dbReference type="GO" id="GO:0000976">
    <property type="term" value="F:transcription cis-regulatory region binding"/>
    <property type="evidence" value="ECO:0007669"/>
    <property type="project" value="TreeGrafter"/>
</dbReference>
<dbReference type="AlphaFoldDB" id="A0A0S2SHR4"/>
<protein>
    <submittedName>
        <fullName evidence="4">TetR family transcriptional regulator</fullName>
    </submittedName>
</protein>
<dbReference type="RefSeq" id="WP_060586126.1">
    <property type="nucleotide sequence ID" value="NZ_CP013067.1"/>
</dbReference>
<dbReference type="InterPro" id="IPR025722">
    <property type="entry name" value="TetR"/>
</dbReference>
<dbReference type="Pfam" id="PF00440">
    <property type="entry name" value="TetR_N"/>
    <property type="match status" value="1"/>
</dbReference>
<sequence length="228" mass="26142">MTSNAKTCVRGKPKRRTRERILETALAQFNLLGEPTVTTSAIAAEMGISQGNLYYHFRNKEEIVLALLGEFELQMAPLLDAMSQPTGEPEDVWLFLHLMFESIWRYRFFYYDISTLMSNHRQVESHFRTLLARKQRTAHALCLHLEQARLLNATAAQMEALSRNLVLVGTFWISYQRALNPRGDADIALGVYQVMQLVAPYLRTDAREHLQLLAEHYTSQRPASLGET</sequence>
<dbReference type="KEGG" id="asr:WL1483_1842"/>
<reference evidence="5" key="1">
    <citation type="submission" date="2015-10" db="EMBL/GenBank/DDBJ databases">
        <title>Complete Genome Sequence of Aeromonas schubertii strain WL1483.</title>
        <authorList>
            <person name="Liu L."/>
        </authorList>
    </citation>
    <scope>NUCLEOTIDE SEQUENCE [LARGE SCALE GENOMIC DNA]</scope>
    <source>
        <strain evidence="5">WL1483</strain>
    </source>
</reference>
<dbReference type="PANTHER" id="PTHR30055">
    <property type="entry name" value="HTH-TYPE TRANSCRIPTIONAL REGULATOR RUTR"/>
    <property type="match status" value="1"/>
</dbReference>
<feature type="domain" description="HTH tetR-type" evidence="3">
    <location>
        <begin position="15"/>
        <end position="75"/>
    </location>
</feature>
<reference evidence="4 5" key="2">
    <citation type="journal article" date="2016" name="Genome Announc.">
        <title>Complete Genome Sequence of the Highly Virulent Aeromonas schubertii Strain WL1483, Isolated from Diseased Snakehead Fish (Channa argus) in China.</title>
        <authorList>
            <person name="Liu L."/>
            <person name="Li N."/>
            <person name="Zhang D."/>
            <person name="Fu X."/>
            <person name="Shi C."/>
            <person name="Lin Q."/>
            <person name="Hao G."/>
        </authorList>
    </citation>
    <scope>NUCLEOTIDE SEQUENCE [LARGE SCALE GENOMIC DNA]</scope>
    <source>
        <strain evidence="4 5">WL1483</strain>
    </source>
</reference>
<dbReference type="InterPro" id="IPR001647">
    <property type="entry name" value="HTH_TetR"/>
</dbReference>
<name>A0A0S2SHR4_9GAMM</name>
<evidence type="ECO:0000313" key="4">
    <source>
        <dbReference type="EMBL" id="ALP41261.1"/>
    </source>
</evidence>
<dbReference type="InterPro" id="IPR009057">
    <property type="entry name" value="Homeodomain-like_sf"/>
</dbReference>
<dbReference type="PATRIC" id="fig|652.5.peg.2223"/>
<organism evidence="4 5">
    <name type="scientific">Aeromonas schubertii</name>
    <dbReference type="NCBI Taxonomy" id="652"/>
    <lineage>
        <taxon>Bacteria</taxon>
        <taxon>Pseudomonadati</taxon>
        <taxon>Pseudomonadota</taxon>
        <taxon>Gammaproteobacteria</taxon>
        <taxon>Aeromonadales</taxon>
        <taxon>Aeromonadaceae</taxon>
        <taxon>Aeromonas</taxon>
    </lineage>
</organism>
<dbReference type="PROSITE" id="PS50977">
    <property type="entry name" value="HTH_TETR_2"/>
    <property type="match status" value="1"/>
</dbReference>
<dbReference type="Pfam" id="PF13972">
    <property type="entry name" value="TetR"/>
    <property type="match status" value="1"/>
</dbReference>
<dbReference type="EMBL" id="CP013067">
    <property type="protein sequence ID" value="ALP41261.1"/>
    <property type="molecule type" value="Genomic_DNA"/>
</dbReference>
<gene>
    <name evidence="4" type="ORF">WL1483_1842</name>
</gene>